<dbReference type="PANTHER" id="PTHR43078:SF14">
    <property type="entry name" value="UDP-GLUCURONATE DECARBOXYLASE"/>
    <property type="match status" value="1"/>
</dbReference>
<evidence type="ECO:0000256" key="5">
    <source>
        <dbReference type="ARBA" id="ARBA00012290"/>
    </source>
</evidence>
<evidence type="ECO:0000256" key="11">
    <source>
        <dbReference type="ARBA" id="ARBA00023027"/>
    </source>
</evidence>
<keyword evidence="8" id="KW-0210">Decarboxylase</keyword>
<evidence type="ECO:0000256" key="8">
    <source>
        <dbReference type="ARBA" id="ARBA00022793"/>
    </source>
</evidence>
<feature type="region of interest" description="Disordered" evidence="20">
    <location>
        <begin position="1"/>
        <end position="25"/>
    </location>
</feature>
<feature type="domain" description="NAD-dependent epimerase/dehydratase" evidence="21">
    <location>
        <begin position="117"/>
        <end position="190"/>
    </location>
</feature>
<evidence type="ECO:0000259" key="22">
    <source>
        <dbReference type="Pfam" id="PF16363"/>
    </source>
</evidence>
<dbReference type="SUPFAM" id="SSF51735">
    <property type="entry name" value="NAD(P)-binding Rossmann-fold domains"/>
    <property type="match status" value="1"/>
</dbReference>
<evidence type="ECO:0000256" key="10">
    <source>
        <dbReference type="ARBA" id="ARBA00022989"/>
    </source>
</evidence>
<evidence type="ECO:0000256" key="9">
    <source>
        <dbReference type="ARBA" id="ARBA00022968"/>
    </source>
</evidence>
<keyword evidence="24" id="KW-1185">Reference proteome</keyword>
<evidence type="ECO:0000313" key="24">
    <source>
        <dbReference type="Proteomes" id="UP000026962"/>
    </source>
</evidence>
<dbReference type="OMA" id="YANTGIY"/>
<evidence type="ECO:0000256" key="4">
    <source>
        <dbReference type="ARBA" id="ARBA00007505"/>
    </source>
</evidence>
<dbReference type="STRING" id="4537.A0A0E0JHR5"/>
<dbReference type="FunFam" id="3.40.50.720:FF:000065">
    <property type="entry name" value="UDP-glucuronic acid decarboxylase 1"/>
    <property type="match status" value="1"/>
</dbReference>
<proteinExistence type="inferred from homology"/>
<keyword evidence="14" id="KW-0325">Glycoprotein</keyword>
<dbReference type="EC" id="4.1.1.35" evidence="5"/>
<dbReference type="UniPathway" id="UPA00796">
    <property type="reaction ID" value="UER00771"/>
</dbReference>
<keyword evidence="7" id="KW-0812">Transmembrane</keyword>
<dbReference type="Gramene" id="OPUNC01G13010.1">
    <property type="protein sequence ID" value="OPUNC01G13010.1"/>
    <property type="gene ID" value="OPUNC01G13010"/>
</dbReference>
<name>A0A0E0JHR5_ORYPU</name>
<evidence type="ECO:0000256" key="17">
    <source>
        <dbReference type="ARBA" id="ARBA00031585"/>
    </source>
</evidence>
<dbReference type="Pfam" id="PF16363">
    <property type="entry name" value="GDP_Man_Dehyd"/>
    <property type="match status" value="1"/>
</dbReference>
<comment type="similarity">
    <text evidence="4">Belongs to the NAD(P)-dependent epimerase/dehydratase family. UDP-glucuronic acid decarboxylase subfamily.</text>
</comment>
<dbReference type="CDD" id="cd05230">
    <property type="entry name" value="UGD_SDR_e"/>
    <property type="match status" value="1"/>
</dbReference>
<feature type="compositionally biased region" description="Low complexity" evidence="20">
    <location>
        <begin position="9"/>
        <end position="20"/>
    </location>
</feature>
<evidence type="ECO:0000256" key="12">
    <source>
        <dbReference type="ARBA" id="ARBA00023034"/>
    </source>
</evidence>
<evidence type="ECO:0000256" key="15">
    <source>
        <dbReference type="ARBA" id="ARBA00023239"/>
    </source>
</evidence>
<keyword evidence="13" id="KW-0472">Membrane</keyword>
<dbReference type="InterPro" id="IPR044516">
    <property type="entry name" value="UXS-like"/>
</dbReference>
<dbReference type="Proteomes" id="UP000026962">
    <property type="component" value="Chromosome 1"/>
</dbReference>
<keyword evidence="9" id="KW-0735">Signal-anchor</keyword>
<dbReference type="EnsemblPlants" id="OPUNC01G13010.1">
    <property type="protein sequence ID" value="OPUNC01G13010.1"/>
    <property type="gene ID" value="OPUNC01G13010"/>
</dbReference>
<dbReference type="GO" id="GO:0070403">
    <property type="term" value="F:NAD+ binding"/>
    <property type="evidence" value="ECO:0007669"/>
    <property type="project" value="InterPro"/>
</dbReference>
<evidence type="ECO:0000256" key="3">
    <source>
        <dbReference type="ARBA" id="ARBA00005100"/>
    </source>
</evidence>
<evidence type="ECO:0000256" key="6">
    <source>
        <dbReference type="ARBA" id="ARBA00018816"/>
    </source>
</evidence>
<dbReference type="AlphaFoldDB" id="A0A0E0JHR5"/>
<dbReference type="PANTHER" id="PTHR43078">
    <property type="entry name" value="UDP-GLUCURONIC ACID DECARBOXYLASE-RELATED"/>
    <property type="match status" value="1"/>
</dbReference>
<dbReference type="Pfam" id="PF01370">
    <property type="entry name" value="Epimerase"/>
    <property type="match status" value="1"/>
</dbReference>
<comment type="pathway">
    <text evidence="3">Nucleotide-sugar biosynthesis; UDP-alpha-D-xylose biosynthesis; UDP-alpha-D-xylose from UDP-alpha-D-glucuronate: step 1/1.</text>
</comment>
<evidence type="ECO:0000256" key="7">
    <source>
        <dbReference type="ARBA" id="ARBA00022692"/>
    </source>
</evidence>
<dbReference type="HOGENOM" id="CLU_007383_2_1_1"/>
<keyword evidence="10" id="KW-1133">Transmembrane helix</keyword>
<dbReference type="eggNOG" id="KOG1429">
    <property type="taxonomic scope" value="Eukaryota"/>
</dbReference>
<dbReference type="GO" id="GO:0000139">
    <property type="term" value="C:Golgi membrane"/>
    <property type="evidence" value="ECO:0007669"/>
    <property type="project" value="UniProtKB-SubCell"/>
</dbReference>
<dbReference type="InterPro" id="IPR016040">
    <property type="entry name" value="NAD(P)-bd_dom"/>
</dbReference>
<dbReference type="GO" id="GO:0032580">
    <property type="term" value="C:Golgi cisterna membrane"/>
    <property type="evidence" value="ECO:0007669"/>
    <property type="project" value="UniProtKB-SubCell"/>
</dbReference>
<protein>
    <recommendedName>
        <fullName evidence="6">UDP-glucuronic acid decarboxylase 1</fullName>
        <ecNumber evidence="5">4.1.1.35</ecNumber>
    </recommendedName>
    <alternativeName>
        <fullName evidence="17">UDP-glucuronate decarboxylase 1</fullName>
    </alternativeName>
</protein>
<feature type="domain" description="NAD(P)-binding" evidence="22">
    <location>
        <begin position="197"/>
        <end position="388"/>
    </location>
</feature>
<dbReference type="GO" id="GO:0033320">
    <property type="term" value="P:UDP-D-xylose biosynthetic process"/>
    <property type="evidence" value="ECO:0007669"/>
    <property type="project" value="UniProtKB-UniPathway"/>
</dbReference>
<sequence length="404" mass="44040">MASELTYRGGAAPGSASDGGEYSPKPSKPLSWLTRAARYAAAEHRPVFALAGMLLAAALFSLYAPSASSSDASSGRAVSAAAATFSHLSSLPSSASSLHGSAGGKVPLGLRRRALRVLVTGGAGFVGSHLVDRLVERGDSVIVVDNFFTGRKDNVAHHLANPRFEVIRHDVVEPILLEVDQIYHLACPASPVHYKIGARFLLTSTSEVYGDPLQHPQVETYWGNVNPIGVRSCYDEGKRTAETLTMDYHRGANLEVRIARIFNTYGPRMCIDDGRVVSNFVAQALRKEPLTVYGDGKQTRSFQYVSDLVEGLMSLMEGEHIGPFNLGNPGEFTMLELAKVVQDTIDPNARIEFRPNTADDPHKRKPDITRAKELLGWEPKVPLREGLPLMVTDFRKRIFGDQEA</sequence>
<evidence type="ECO:0000256" key="14">
    <source>
        <dbReference type="ARBA" id="ARBA00023180"/>
    </source>
</evidence>
<dbReference type="GO" id="GO:0042732">
    <property type="term" value="P:D-xylose metabolic process"/>
    <property type="evidence" value="ECO:0007669"/>
    <property type="project" value="InterPro"/>
</dbReference>
<comment type="catalytic activity">
    <reaction evidence="19">
        <text>UDP-alpha-D-glucuronate + H(+) = UDP-alpha-D-xylose + CO2</text>
        <dbReference type="Rhea" id="RHEA:23916"/>
        <dbReference type="ChEBI" id="CHEBI:15378"/>
        <dbReference type="ChEBI" id="CHEBI:16526"/>
        <dbReference type="ChEBI" id="CHEBI:57632"/>
        <dbReference type="ChEBI" id="CHEBI:58052"/>
        <dbReference type="EC" id="4.1.1.35"/>
    </reaction>
    <physiologicalReaction direction="left-to-right" evidence="19">
        <dbReference type="Rhea" id="RHEA:23917"/>
    </physiologicalReaction>
</comment>
<organism evidence="23">
    <name type="scientific">Oryza punctata</name>
    <name type="common">Red rice</name>
    <dbReference type="NCBI Taxonomy" id="4537"/>
    <lineage>
        <taxon>Eukaryota</taxon>
        <taxon>Viridiplantae</taxon>
        <taxon>Streptophyta</taxon>
        <taxon>Embryophyta</taxon>
        <taxon>Tracheophyta</taxon>
        <taxon>Spermatophyta</taxon>
        <taxon>Magnoliopsida</taxon>
        <taxon>Liliopsida</taxon>
        <taxon>Poales</taxon>
        <taxon>Poaceae</taxon>
        <taxon>BOP clade</taxon>
        <taxon>Oryzoideae</taxon>
        <taxon>Oryzeae</taxon>
        <taxon>Oryzinae</taxon>
        <taxon>Oryza</taxon>
    </lineage>
</organism>
<evidence type="ECO:0000256" key="1">
    <source>
        <dbReference type="ARBA" id="ARBA00001911"/>
    </source>
</evidence>
<evidence type="ECO:0000256" key="13">
    <source>
        <dbReference type="ARBA" id="ARBA00023136"/>
    </source>
</evidence>
<comment type="cofactor">
    <cofactor evidence="1">
        <name>NAD(+)</name>
        <dbReference type="ChEBI" id="CHEBI:57540"/>
    </cofactor>
</comment>
<reference evidence="23" key="2">
    <citation type="submission" date="2018-05" db="EMBL/GenBank/DDBJ databases">
        <title>OpunRS2 (Oryza punctata Reference Sequence Version 2).</title>
        <authorList>
            <person name="Zhang J."/>
            <person name="Kudrna D."/>
            <person name="Lee S."/>
            <person name="Talag J."/>
            <person name="Welchert J."/>
            <person name="Wing R.A."/>
        </authorList>
    </citation>
    <scope>NUCLEOTIDE SEQUENCE [LARGE SCALE GENOMIC DNA]</scope>
</reference>
<evidence type="ECO:0000256" key="18">
    <source>
        <dbReference type="ARBA" id="ARBA00037859"/>
    </source>
</evidence>
<keyword evidence="11" id="KW-0520">NAD</keyword>
<comment type="function">
    <text evidence="16">Catalyzes the NAD-dependent decarboxylation of UDP-glucuronic acid to UDP-xylose. Necessary for the biosynthesis of the core tetrasaccharide in glycosaminoglycan biosynthesis.</text>
</comment>
<keyword evidence="12" id="KW-0333">Golgi apparatus</keyword>
<evidence type="ECO:0000259" key="21">
    <source>
        <dbReference type="Pfam" id="PF01370"/>
    </source>
</evidence>
<dbReference type="Gene3D" id="3.40.50.720">
    <property type="entry name" value="NAD(P)-binding Rossmann-like Domain"/>
    <property type="match status" value="1"/>
</dbReference>
<dbReference type="InterPro" id="IPR001509">
    <property type="entry name" value="Epimerase_deHydtase"/>
</dbReference>
<evidence type="ECO:0000256" key="20">
    <source>
        <dbReference type="SAM" id="MobiDB-lite"/>
    </source>
</evidence>
<evidence type="ECO:0000313" key="23">
    <source>
        <dbReference type="EnsemblPlants" id="OPUNC01G13010.1"/>
    </source>
</evidence>
<evidence type="ECO:0000256" key="16">
    <source>
        <dbReference type="ARBA" id="ARBA00025005"/>
    </source>
</evidence>
<keyword evidence="15" id="KW-0456">Lyase</keyword>
<evidence type="ECO:0000256" key="2">
    <source>
        <dbReference type="ARBA" id="ARBA00004323"/>
    </source>
</evidence>
<dbReference type="GO" id="GO:0048040">
    <property type="term" value="F:UDP-glucuronate decarboxylase activity"/>
    <property type="evidence" value="ECO:0007669"/>
    <property type="project" value="UniProtKB-EC"/>
</dbReference>
<accession>A0A0E0JHR5</accession>
<reference evidence="23" key="1">
    <citation type="submission" date="2015-04" db="UniProtKB">
        <authorList>
            <consortium name="EnsemblPlants"/>
        </authorList>
    </citation>
    <scope>IDENTIFICATION</scope>
</reference>
<comment type="subcellular location">
    <subcellularLocation>
        <location evidence="2">Golgi apparatus membrane</location>
        <topology evidence="2">Single-pass type II membrane protein</topology>
    </subcellularLocation>
    <subcellularLocation>
        <location evidence="18">Golgi apparatus</location>
        <location evidence="18">Golgi stack membrane</location>
    </subcellularLocation>
</comment>
<dbReference type="InterPro" id="IPR036291">
    <property type="entry name" value="NAD(P)-bd_dom_sf"/>
</dbReference>
<evidence type="ECO:0000256" key="19">
    <source>
        <dbReference type="ARBA" id="ARBA00049410"/>
    </source>
</evidence>